<gene>
    <name evidence="2" type="ORF">DEX24_12535</name>
</gene>
<dbReference type="InterPro" id="IPR011008">
    <property type="entry name" value="Dimeric_a/b-barrel"/>
</dbReference>
<reference evidence="2 3" key="1">
    <citation type="submission" date="2018-05" db="EMBL/GenBank/DDBJ databases">
        <title>Kurthia sibirica genome sequence.</title>
        <authorList>
            <person name="Maclea K.S."/>
            <person name="Goen A.E."/>
        </authorList>
    </citation>
    <scope>NUCLEOTIDE SEQUENCE [LARGE SCALE GENOMIC DNA]</scope>
    <source>
        <strain evidence="2 3">ATCC 49154</strain>
    </source>
</reference>
<proteinExistence type="predicted"/>
<dbReference type="EMBL" id="QFVR01000018">
    <property type="protein sequence ID" value="PWI24647.1"/>
    <property type="molecule type" value="Genomic_DNA"/>
</dbReference>
<dbReference type="Proteomes" id="UP000245938">
    <property type="component" value="Unassembled WGS sequence"/>
</dbReference>
<dbReference type="InterPro" id="IPR050404">
    <property type="entry name" value="Heme-degrading_MO"/>
</dbReference>
<dbReference type="PANTHER" id="PTHR34474">
    <property type="entry name" value="SIGNAL TRANSDUCTION PROTEIN TRAP"/>
    <property type="match status" value="1"/>
</dbReference>
<dbReference type="RefSeq" id="WP_109306752.1">
    <property type="nucleotide sequence ID" value="NZ_BJUF01000009.1"/>
</dbReference>
<dbReference type="SUPFAM" id="SSF54909">
    <property type="entry name" value="Dimeric alpha+beta barrel"/>
    <property type="match status" value="1"/>
</dbReference>
<dbReference type="Pfam" id="PF03992">
    <property type="entry name" value="ABM"/>
    <property type="match status" value="1"/>
</dbReference>
<sequence>MFLYLTAGTSDFMEMLQKKYDKENMIVLYSGDQSLLMHHTDGKTKFATPHSFSIVDSKGEFTDRGFFTVTYVDIFDDRAAIFEERLKSKDFGFLKEPGFIAYKLLKPIKATTFAIIIQWSGPDSYYAWKMSDAYKHDFDFMPENIAVDHLPTTLSVAPYTKEYMTTPSDNDDTEKN</sequence>
<dbReference type="Gene3D" id="3.30.70.100">
    <property type="match status" value="1"/>
</dbReference>
<comment type="caution">
    <text evidence="2">The sequence shown here is derived from an EMBL/GenBank/DDBJ whole genome shotgun (WGS) entry which is preliminary data.</text>
</comment>
<keyword evidence="3" id="KW-1185">Reference proteome</keyword>
<name>A0A2U3AJC6_9BACL</name>
<feature type="domain" description="ABM" evidence="1">
    <location>
        <begin position="68"/>
        <end position="136"/>
    </location>
</feature>
<dbReference type="AlphaFoldDB" id="A0A2U3AJC6"/>
<organism evidence="2 3">
    <name type="scientific">Kurthia sibirica</name>
    <dbReference type="NCBI Taxonomy" id="202750"/>
    <lineage>
        <taxon>Bacteria</taxon>
        <taxon>Bacillati</taxon>
        <taxon>Bacillota</taxon>
        <taxon>Bacilli</taxon>
        <taxon>Bacillales</taxon>
        <taxon>Caryophanaceae</taxon>
        <taxon>Kurthia</taxon>
    </lineage>
</organism>
<dbReference type="PANTHER" id="PTHR34474:SF2">
    <property type="entry name" value="SIGNAL TRANSDUCTION PROTEIN TRAP"/>
    <property type="match status" value="1"/>
</dbReference>
<evidence type="ECO:0000313" key="2">
    <source>
        <dbReference type="EMBL" id="PWI24647.1"/>
    </source>
</evidence>
<evidence type="ECO:0000313" key="3">
    <source>
        <dbReference type="Proteomes" id="UP000245938"/>
    </source>
</evidence>
<evidence type="ECO:0000259" key="1">
    <source>
        <dbReference type="Pfam" id="PF03992"/>
    </source>
</evidence>
<dbReference type="InterPro" id="IPR007138">
    <property type="entry name" value="ABM_dom"/>
</dbReference>
<protein>
    <recommendedName>
        <fullName evidence="1">ABM domain-containing protein</fullName>
    </recommendedName>
</protein>
<dbReference type="OrthoDB" id="2352283at2"/>
<accession>A0A2U3AJC6</accession>